<dbReference type="InterPro" id="IPR032580">
    <property type="entry name" value="SatD"/>
</dbReference>
<gene>
    <name evidence="1" type="ordered locus">Kole_1674</name>
</gene>
<dbReference type="EMBL" id="CP001634">
    <property type="protein sequence ID" value="ACR80363.1"/>
    <property type="molecule type" value="Genomic_DNA"/>
</dbReference>
<dbReference type="Proteomes" id="UP000002382">
    <property type="component" value="Chromosome"/>
</dbReference>
<dbReference type="KEGG" id="kol:Kole_1674"/>
<sequence length="209" mass="23683">MGLYIVITADIVESRKQKKYMKELSGKLKKLKVSSAIMPFTVSRGDELQAVLGSFDELPAVVRRLRYIVRPLELRIGVGIGEIDTTGLNRARSSWELSGEAFFNARAALEEAKSLKISRTFVKSGIETLDTSLNTIFLLLDTIVDDWTEKQWEAVHIYEQQGTYEKAASLLGVSIQNVQQRCKSAKWKVVRKVEQNIAFLLSVFLDNRR</sequence>
<reference evidence="1 2" key="2">
    <citation type="journal article" date="2011" name="J. Bacteriol.">
        <title>Genome Sequence of Kosmotoga olearia Strain TBF 19.5.1, a Thermophilic Bacterium with a Wide Growth Temperature Range, Isolated from the Troll B Oil Platform in the North Sea.</title>
        <authorList>
            <person name="Swithers K.S."/>
            <person name="Dipippo J.L."/>
            <person name="Bruce D.C."/>
            <person name="Detter C."/>
            <person name="Tapia R."/>
            <person name="Han S."/>
            <person name="Goodwin L.A."/>
            <person name="Han J."/>
            <person name="Woyke T."/>
            <person name="Pitluck S."/>
            <person name="Pennacchio L."/>
            <person name="Nolan M."/>
            <person name="Mikhailova N."/>
            <person name="Land M.L."/>
            <person name="Nesbo C.L."/>
            <person name="Gogarten J.P."/>
            <person name="Noll K.M."/>
        </authorList>
    </citation>
    <scope>NUCLEOTIDE SEQUENCE [LARGE SCALE GENOMIC DNA]</scope>
    <source>
        <strain evidence="2">ATCC BAA-1733 / DSM 21960 / TBF 19.5.1</strain>
    </source>
</reference>
<evidence type="ECO:0008006" key="3">
    <source>
        <dbReference type="Google" id="ProtNLM"/>
    </source>
</evidence>
<dbReference type="SUPFAM" id="SSF88659">
    <property type="entry name" value="Sigma3 and sigma4 domains of RNA polymerase sigma factors"/>
    <property type="match status" value="1"/>
</dbReference>
<proteinExistence type="predicted"/>
<dbReference type="HOGENOM" id="CLU_077332_0_1_0"/>
<dbReference type="RefSeq" id="WP_015869007.1">
    <property type="nucleotide sequence ID" value="NC_012785.1"/>
</dbReference>
<dbReference type="STRING" id="521045.Kole_1674"/>
<evidence type="ECO:0000313" key="1">
    <source>
        <dbReference type="EMBL" id="ACR80363.1"/>
    </source>
</evidence>
<protein>
    <recommendedName>
        <fullName evidence="3">SatD</fullName>
    </recommendedName>
</protein>
<dbReference type="Pfam" id="PF16264">
    <property type="entry name" value="SatD"/>
    <property type="match status" value="1"/>
</dbReference>
<reference evidence="1 2" key="1">
    <citation type="submission" date="2009-06" db="EMBL/GenBank/DDBJ databases">
        <title>Complete sequence of Thermotogales bacterium TBF 19.5.1.</title>
        <authorList>
            <consortium name="US DOE Joint Genome Institute"/>
            <person name="Lucas S."/>
            <person name="Copeland A."/>
            <person name="Lapidus A."/>
            <person name="Glavina del Rio T."/>
            <person name="Tice H."/>
            <person name="Bruce D."/>
            <person name="Goodwin L."/>
            <person name="Pitluck S."/>
            <person name="Chertkov O."/>
            <person name="Brettin T."/>
            <person name="Detter J.C."/>
            <person name="Han C."/>
            <person name="Schmutz J."/>
            <person name="Larimer F."/>
            <person name="Land M."/>
            <person name="Hauser L."/>
            <person name="Kyrpides N."/>
            <person name="Ovchinnikova G."/>
            <person name="Noll K."/>
        </authorList>
    </citation>
    <scope>NUCLEOTIDE SEQUENCE [LARGE SCALE GENOMIC DNA]</scope>
    <source>
        <strain evidence="2">ATCC BAA-1733 / DSM 21960 / TBF 19.5.1</strain>
    </source>
</reference>
<evidence type="ECO:0000313" key="2">
    <source>
        <dbReference type="Proteomes" id="UP000002382"/>
    </source>
</evidence>
<dbReference type="OrthoDB" id="3197351at2"/>
<dbReference type="eggNOG" id="ENOG5030M0C">
    <property type="taxonomic scope" value="Bacteria"/>
</dbReference>
<organism evidence="1 2">
    <name type="scientific">Kosmotoga olearia (strain ATCC BAA-1733 / DSM 21960 / TBF 19.5.1)</name>
    <dbReference type="NCBI Taxonomy" id="521045"/>
    <lineage>
        <taxon>Bacteria</taxon>
        <taxon>Thermotogati</taxon>
        <taxon>Thermotogota</taxon>
        <taxon>Thermotogae</taxon>
        <taxon>Kosmotogales</taxon>
        <taxon>Kosmotogaceae</taxon>
        <taxon>Kosmotoga</taxon>
    </lineage>
</organism>
<keyword evidence="2" id="KW-1185">Reference proteome</keyword>
<accession>C5CFF4</accession>
<dbReference type="AlphaFoldDB" id="C5CFF4"/>
<dbReference type="InterPro" id="IPR013324">
    <property type="entry name" value="RNA_pol_sigma_r3/r4-like"/>
</dbReference>
<name>C5CFF4_KOSOT</name>